<dbReference type="AlphaFoldDB" id="A0A0E9TZR2"/>
<proteinExistence type="predicted"/>
<protein>
    <submittedName>
        <fullName evidence="1">Uncharacterized protein</fullName>
    </submittedName>
</protein>
<sequence>MCGGVTIGFAGVKLSGSPSRFG</sequence>
<organism evidence="1">
    <name type="scientific">Anguilla anguilla</name>
    <name type="common">European freshwater eel</name>
    <name type="synonym">Muraena anguilla</name>
    <dbReference type="NCBI Taxonomy" id="7936"/>
    <lineage>
        <taxon>Eukaryota</taxon>
        <taxon>Metazoa</taxon>
        <taxon>Chordata</taxon>
        <taxon>Craniata</taxon>
        <taxon>Vertebrata</taxon>
        <taxon>Euteleostomi</taxon>
        <taxon>Actinopterygii</taxon>
        <taxon>Neopterygii</taxon>
        <taxon>Teleostei</taxon>
        <taxon>Anguilliformes</taxon>
        <taxon>Anguillidae</taxon>
        <taxon>Anguilla</taxon>
    </lineage>
</organism>
<dbReference type="EMBL" id="GBXM01050162">
    <property type="protein sequence ID" value="JAH58415.1"/>
    <property type="molecule type" value="Transcribed_RNA"/>
</dbReference>
<reference evidence="1" key="2">
    <citation type="journal article" date="2015" name="Fish Shellfish Immunol.">
        <title>Early steps in the European eel (Anguilla anguilla)-Vibrio vulnificus interaction in the gills: Role of the RtxA13 toxin.</title>
        <authorList>
            <person name="Callol A."/>
            <person name="Pajuelo D."/>
            <person name="Ebbesson L."/>
            <person name="Teles M."/>
            <person name="MacKenzie S."/>
            <person name="Amaro C."/>
        </authorList>
    </citation>
    <scope>NUCLEOTIDE SEQUENCE</scope>
</reference>
<evidence type="ECO:0000313" key="1">
    <source>
        <dbReference type="EMBL" id="JAH58415.1"/>
    </source>
</evidence>
<reference evidence="1" key="1">
    <citation type="submission" date="2014-11" db="EMBL/GenBank/DDBJ databases">
        <authorList>
            <person name="Amaro Gonzalez C."/>
        </authorList>
    </citation>
    <scope>NUCLEOTIDE SEQUENCE</scope>
</reference>
<name>A0A0E9TZR2_ANGAN</name>
<accession>A0A0E9TZR2</accession>